<dbReference type="InterPro" id="IPR036249">
    <property type="entry name" value="Thioredoxin-like_sf"/>
</dbReference>
<dbReference type="PROSITE" id="PS51352">
    <property type="entry name" value="THIOREDOXIN_2"/>
    <property type="match status" value="1"/>
</dbReference>
<name>A0A066WZQ7_9FLAO</name>
<dbReference type="eggNOG" id="COG0526">
    <property type="taxonomic scope" value="Bacteria"/>
</dbReference>
<feature type="transmembrane region" description="Helical" evidence="1">
    <location>
        <begin position="7"/>
        <end position="26"/>
    </location>
</feature>
<reference evidence="3 4" key="1">
    <citation type="submission" date="2014-05" db="EMBL/GenBank/DDBJ databases">
        <title>Genome Sequence of Flavobacterium sp. EM1321.</title>
        <authorList>
            <person name="Shin S.-K."/>
            <person name="Yi H."/>
        </authorList>
    </citation>
    <scope>NUCLEOTIDE SEQUENCE [LARGE SCALE GENOMIC DNA]</scope>
    <source>
        <strain evidence="3 4">EM1321</strain>
    </source>
</reference>
<keyword evidence="1" id="KW-1133">Transmembrane helix</keyword>
<keyword evidence="1" id="KW-0812">Transmembrane</keyword>
<dbReference type="Proteomes" id="UP000027064">
    <property type="component" value="Unassembled WGS sequence"/>
</dbReference>
<evidence type="ECO:0000256" key="1">
    <source>
        <dbReference type="SAM" id="Phobius"/>
    </source>
</evidence>
<feature type="domain" description="Thioredoxin" evidence="2">
    <location>
        <begin position="39"/>
        <end position="179"/>
    </location>
</feature>
<proteinExistence type="predicted"/>
<gene>
    <name evidence="3" type="ORF">FEM21_04030</name>
</gene>
<organism evidence="3 4">
    <name type="scientific">Flavobacterium seoulense</name>
    <dbReference type="NCBI Taxonomy" id="1492738"/>
    <lineage>
        <taxon>Bacteria</taxon>
        <taxon>Pseudomonadati</taxon>
        <taxon>Bacteroidota</taxon>
        <taxon>Flavobacteriia</taxon>
        <taxon>Flavobacteriales</taxon>
        <taxon>Flavobacteriaceae</taxon>
        <taxon>Flavobacterium</taxon>
    </lineage>
</organism>
<dbReference type="InterPro" id="IPR013766">
    <property type="entry name" value="Thioredoxin_domain"/>
</dbReference>
<dbReference type="EMBL" id="JNCA01000003">
    <property type="protein sequence ID" value="KDN56384.1"/>
    <property type="molecule type" value="Genomic_DNA"/>
</dbReference>
<dbReference type="PATRIC" id="fig|1492738.3.peg.398"/>
<dbReference type="STRING" id="1492738.FEM21_04030"/>
<keyword evidence="4" id="KW-1185">Reference proteome</keyword>
<dbReference type="Pfam" id="PF20029">
    <property type="entry name" value="DUF6436"/>
    <property type="match status" value="1"/>
</dbReference>
<dbReference type="InterPro" id="IPR045494">
    <property type="entry name" value="DUF6436"/>
</dbReference>
<keyword evidence="1" id="KW-0472">Membrane</keyword>
<dbReference type="SUPFAM" id="SSF52833">
    <property type="entry name" value="Thioredoxin-like"/>
    <property type="match status" value="1"/>
</dbReference>
<accession>A0A066WZQ7</accession>
<evidence type="ECO:0000313" key="4">
    <source>
        <dbReference type="Proteomes" id="UP000027064"/>
    </source>
</evidence>
<dbReference type="Gene3D" id="3.40.30.10">
    <property type="entry name" value="Glutaredoxin"/>
    <property type="match status" value="1"/>
</dbReference>
<protein>
    <recommendedName>
        <fullName evidence="2">Thioredoxin domain-containing protein</fullName>
    </recommendedName>
</protein>
<evidence type="ECO:0000259" key="2">
    <source>
        <dbReference type="PROSITE" id="PS51352"/>
    </source>
</evidence>
<sequence length="207" mass="23829">MTKKLRIYFITIWLTGVIAIVGWTFWSTEYLYSQPTPVPKTFKEVPNGTFIALNDDIKQKVGKPILIHFFNPDCPCSRFNMKHFKSLVKKYDNQMDFGIVVLCQKRKYTSDDIKEKFDLDLPITFDSSLADKCGVISTPQAVILDQKQQIYFKGNYNKSRYCTDTKSDYAKMAIDSLLNKNTNPKFNNQAHVAYGCSLPSSKICKKE</sequence>
<evidence type="ECO:0000313" key="3">
    <source>
        <dbReference type="EMBL" id="KDN56384.1"/>
    </source>
</evidence>
<dbReference type="AlphaFoldDB" id="A0A066WZQ7"/>
<dbReference type="RefSeq" id="WP_035657188.1">
    <property type="nucleotide sequence ID" value="NZ_JNCA01000003.1"/>
</dbReference>
<dbReference type="OrthoDB" id="8897581at2"/>
<comment type="caution">
    <text evidence="3">The sequence shown here is derived from an EMBL/GenBank/DDBJ whole genome shotgun (WGS) entry which is preliminary data.</text>
</comment>